<dbReference type="SMR" id="M7SF91"/>
<dbReference type="FunFam" id="2.60.40.420:FF:000021">
    <property type="entry name" value="Extracellular dihydrogeodin oxidase/laccase"/>
    <property type="match status" value="1"/>
</dbReference>
<feature type="domain" description="Plastocyanin-like" evidence="16">
    <location>
        <begin position="414"/>
        <end position="541"/>
    </location>
</feature>
<dbReference type="OrthoDB" id="2121828at2759"/>
<dbReference type="GO" id="GO:0005507">
    <property type="term" value="F:copper ion binding"/>
    <property type="evidence" value="ECO:0007669"/>
    <property type="project" value="InterPro"/>
</dbReference>
<dbReference type="Pfam" id="PF07732">
    <property type="entry name" value="Cu-oxidase_3"/>
    <property type="match status" value="1"/>
</dbReference>
<dbReference type="GO" id="GO:0046274">
    <property type="term" value="P:lignin catabolic process"/>
    <property type="evidence" value="ECO:0007669"/>
    <property type="project" value="UniProtKB-KW"/>
</dbReference>
<evidence type="ECO:0000256" key="1">
    <source>
        <dbReference type="ARBA" id="ARBA00000349"/>
    </source>
</evidence>
<evidence type="ECO:0000256" key="6">
    <source>
        <dbReference type="ARBA" id="ARBA00022723"/>
    </source>
</evidence>
<name>M7SF91_EUTLA</name>
<evidence type="ECO:0000259" key="15">
    <source>
        <dbReference type="Pfam" id="PF00394"/>
    </source>
</evidence>
<dbReference type="FunFam" id="2.60.40.420:FF:000045">
    <property type="entry name" value="Laccase 2"/>
    <property type="match status" value="1"/>
</dbReference>
<proteinExistence type="inferred from homology"/>
<evidence type="ECO:0000256" key="9">
    <source>
        <dbReference type="ARBA" id="ARBA00023002"/>
    </source>
</evidence>
<gene>
    <name evidence="18" type="ORF">UCREL1_8098</name>
</gene>
<keyword evidence="6" id="KW-0479">Metal-binding</keyword>
<dbReference type="eggNOG" id="KOG1263">
    <property type="taxonomic scope" value="Eukaryota"/>
</dbReference>
<organism evidence="18 19">
    <name type="scientific">Eutypa lata (strain UCR-EL1)</name>
    <name type="common">Grapevine dieback disease fungus</name>
    <name type="synonym">Eutypa armeniacae</name>
    <dbReference type="NCBI Taxonomy" id="1287681"/>
    <lineage>
        <taxon>Eukaryota</taxon>
        <taxon>Fungi</taxon>
        <taxon>Dikarya</taxon>
        <taxon>Ascomycota</taxon>
        <taxon>Pezizomycotina</taxon>
        <taxon>Sordariomycetes</taxon>
        <taxon>Xylariomycetidae</taxon>
        <taxon>Xylariales</taxon>
        <taxon>Diatrypaceae</taxon>
        <taxon>Eutypa</taxon>
    </lineage>
</organism>
<keyword evidence="12" id="KW-0325">Glycoprotein</keyword>
<dbReference type="InterPro" id="IPR002355">
    <property type="entry name" value="Cu_oxidase_Cu_BS"/>
</dbReference>
<keyword evidence="7 14" id="KW-0732">Signal</keyword>
<dbReference type="AlphaFoldDB" id="M7SF91"/>
<comment type="similarity">
    <text evidence="4">Belongs to the multicopper oxidase family.</text>
</comment>
<comment type="cofactor">
    <cofactor evidence="2">
        <name>Cu cation</name>
        <dbReference type="ChEBI" id="CHEBI:23378"/>
    </cofactor>
</comment>
<keyword evidence="10" id="KW-0186">Copper</keyword>
<feature type="domain" description="Plastocyanin-like" evidence="15">
    <location>
        <begin position="204"/>
        <end position="348"/>
    </location>
</feature>
<evidence type="ECO:0000256" key="3">
    <source>
        <dbReference type="ARBA" id="ARBA00005179"/>
    </source>
</evidence>
<keyword evidence="8" id="KW-0677">Repeat</keyword>
<evidence type="ECO:0000256" key="2">
    <source>
        <dbReference type="ARBA" id="ARBA00001935"/>
    </source>
</evidence>
<dbReference type="FunFam" id="2.60.40.420:FF:000046">
    <property type="entry name" value="Multicopper oxidase"/>
    <property type="match status" value="1"/>
</dbReference>
<dbReference type="PROSITE" id="PS00079">
    <property type="entry name" value="MULTICOPPER_OXIDASE1"/>
    <property type="match status" value="1"/>
</dbReference>
<dbReference type="GO" id="GO:0052716">
    <property type="term" value="F:hydroquinone:oxygen oxidoreductase activity"/>
    <property type="evidence" value="ECO:0007669"/>
    <property type="project" value="UniProtKB-EC"/>
</dbReference>
<dbReference type="STRING" id="1287681.M7SF91"/>
<dbReference type="KEGG" id="ela:UCREL1_8098"/>
<dbReference type="PANTHER" id="PTHR11709:SF87">
    <property type="entry name" value="LACCASE"/>
    <property type="match status" value="1"/>
</dbReference>
<keyword evidence="11" id="KW-1015">Disulfide bond</keyword>
<evidence type="ECO:0000256" key="7">
    <source>
        <dbReference type="ARBA" id="ARBA00022729"/>
    </source>
</evidence>
<dbReference type="InterPro" id="IPR011707">
    <property type="entry name" value="Cu-oxidase-like_N"/>
</dbReference>
<evidence type="ECO:0000256" key="11">
    <source>
        <dbReference type="ARBA" id="ARBA00023157"/>
    </source>
</evidence>
<evidence type="ECO:0000256" key="12">
    <source>
        <dbReference type="ARBA" id="ARBA00023180"/>
    </source>
</evidence>
<dbReference type="InterPro" id="IPR001117">
    <property type="entry name" value="Cu-oxidase_2nd"/>
</dbReference>
<evidence type="ECO:0000259" key="17">
    <source>
        <dbReference type="Pfam" id="PF07732"/>
    </source>
</evidence>
<dbReference type="Gene3D" id="2.60.40.420">
    <property type="entry name" value="Cupredoxins - blue copper proteins"/>
    <property type="match status" value="3"/>
</dbReference>
<dbReference type="Pfam" id="PF07731">
    <property type="entry name" value="Cu-oxidase_2"/>
    <property type="match status" value="1"/>
</dbReference>
<dbReference type="Pfam" id="PF00394">
    <property type="entry name" value="Cu-oxidase"/>
    <property type="match status" value="1"/>
</dbReference>
<keyword evidence="13" id="KW-0439">Lignin degradation</keyword>
<dbReference type="HOGENOM" id="CLU_006504_3_2_1"/>
<protein>
    <recommendedName>
        <fullName evidence="5">laccase</fullName>
        <ecNumber evidence="5">1.10.3.2</ecNumber>
    </recommendedName>
</protein>
<evidence type="ECO:0000256" key="5">
    <source>
        <dbReference type="ARBA" id="ARBA00012297"/>
    </source>
</evidence>
<accession>M7SF91</accession>
<evidence type="ECO:0000256" key="14">
    <source>
        <dbReference type="SAM" id="SignalP"/>
    </source>
</evidence>
<dbReference type="OMA" id="CHIIEHQ"/>
<evidence type="ECO:0000256" key="8">
    <source>
        <dbReference type="ARBA" id="ARBA00022737"/>
    </source>
</evidence>
<dbReference type="InterPro" id="IPR045087">
    <property type="entry name" value="Cu-oxidase_fam"/>
</dbReference>
<evidence type="ECO:0000259" key="16">
    <source>
        <dbReference type="Pfam" id="PF07731"/>
    </source>
</evidence>
<dbReference type="Proteomes" id="UP000012174">
    <property type="component" value="Unassembled WGS sequence"/>
</dbReference>
<evidence type="ECO:0000256" key="10">
    <source>
        <dbReference type="ARBA" id="ARBA00023008"/>
    </source>
</evidence>
<evidence type="ECO:0000256" key="13">
    <source>
        <dbReference type="ARBA" id="ARBA00023185"/>
    </source>
</evidence>
<dbReference type="PROSITE" id="PS00080">
    <property type="entry name" value="MULTICOPPER_OXIDASE2"/>
    <property type="match status" value="1"/>
</dbReference>
<reference evidence="19" key="1">
    <citation type="journal article" date="2013" name="Genome Announc.">
        <title>Draft genome sequence of the grapevine dieback fungus Eutypa lata UCR-EL1.</title>
        <authorList>
            <person name="Blanco-Ulate B."/>
            <person name="Rolshausen P.E."/>
            <person name="Cantu D."/>
        </authorList>
    </citation>
    <scope>NUCLEOTIDE SEQUENCE [LARGE SCALE GENOMIC DNA]</scope>
    <source>
        <strain evidence="19">UCR-EL1</strain>
    </source>
</reference>
<comment type="catalytic activity">
    <reaction evidence="1">
        <text>4 hydroquinone + O2 = 4 benzosemiquinone + 2 H2O</text>
        <dbReference type="Rhea" id="RHEA:11276"/>
        <dbReference type="ChEBI" id="CHEBI:15377"/>
        <dbReference type="ChEBI" id="CHEBI:15379"/>
        <dbReference type="ChEBI" id="CHEBI:17594"/>
        <dbReference type="ChEBI" id="CHEBI:17977"/>
        <dbReference type="EC" id="1.10.3.2"/>
    </reaction>
</comment>
<keyword evidence="9" id="KW-0560">Oxidoreductase</keyword>
<evidence type="ECO:0000313" key="19">
    <source>
        <dbReference type="Proteomes" id="UP000012174"/>
    </source>
</evidence>
<evidence type="ECO:0000256" key="4">
    <source>
        <dbReference type="ARBA" id="ARBA00010609"/>
    </source>
</evidence>
<dbReference type="InterPro" id="IPR011706">
    <property type="entry name" value="Cu-oxidase_C"/>
</dbReference>
<feature type="signal peptide" evidence="14">
    <location>
        <begin position="1"/>
        <end position="22"/>
    </location>
</feature>
<feature type="domain" description="Plastocyanin-like" evidence="17">
    <location>
        <begin position="82"/>
        <end position="191"/>
    </location>
</feature>
<evidence type="ECO:0000313" key="18">
    <source>
        <dbReference type="EMBL" id="EMR64939.1"/>
    </source>
</evidence>
<dbReference type="InterPro" id="IPR033138">
    <property type="entry name" value="Cu_oxidase_CS"/>
</dbReference>
<comment type="pathway">
    <text evidence="3">Secondary metabolite biosynthesis.</text>
</comment>
<dbReference type="CDD" id="cd13901">
    <property type="entry name" value="CuRO_3_MaLCC_like"/>
    <property type="match status" value="1"/>
</dbReference>
<dbReference type="CDD" id="cd13854">
    <property type="entry name" value="CuRO_1_MaLCC_like"/>
    <property type="match status" value="1"/>
</dbReference>
<dbReference type="PANTHER" id="PTHR11709">
    <property type="entry name" value="MULTI-COPPER OXIDASE"/>
    <property type="match status" value="1"/>
</dbReference>
<dbReference type="SUPFAM" id="SSF49503">
    <property type="entry name" value="Cupredoxins"/>
    <property type="match status" value="3"/>
</dbReference>
<dbReference type="EMBL" id="KB706967">
    <property type="protein sequence ID" value="EMR64939.1"/>
    <property type="molecule type" value="Genomic_DNA"/>
</dbReference>
<keyword evidence="19" id="KW-1185">Reference proteome</keyword>
<dbReference type="InterPro" id="IPR008972">
    <property type="entry name" value="Cupredoxin"/>
</dbReference>
<feature type="chain" id="PRO_5004084550" description="laccase" evidence="14">
    <location>
        <begin position="23"/>
        <end position="595"/>
    </location>
</feature>
<sequence length="595" mass="65237">MFSPISLARLMPALLLSLCVVAAPTLDKGVETRAPGSCHTASNRACWSKGFDINTDYEVETPSGTTRTFTWEITEEDEWEGPDGVVKEKVMLIDGQLPGPTLEADWGDTIEVTIVNSLQFNGTSIHWHGFRMVGNNINDGVNGVTECPIPPGSQKTYTFRARQYGTTWYHSHFSAQYGNGVFGTIVINGPASLDYDIDLGAYPISDYYYETAEELTEIVMATPGAPDSGNVLFNGKNINPLGEGGEYSTLTLTPGKSHRLRLINPSVEHNYQVSIVDHDMTVIATDLVPVNASTVDNIFLGTGQRVDVVIDASEEVSNYWMNVTMFEENQCGRSKNPFPAAIIHYDGASDDLPTKKGTKPANVGCADNLSFSPVVPRSAPLDSFLADEDNTFDISFEVAPVVTWKVDGSAINVDWNRPVLQYVMEGNTSYPEANNLVHIDEEDVWTFWVVENGSPVDHPMHLHGHDMLVLGASAKNAGGFTSADKSLLQGENPTRRDTTMLPAGGWLVIAFKTDNPGVWLFHCHIAWHVSGGLSVDFLERATEQADLISTSQADEFDQTCALWNDFWEDATLEKPDSGLRKPAPPSGVKARQLFY</sequence>
<dbReference type="EC" id="1.10.3.2" evidence="5"/>